<dbReference type="SMART" id="SM00530">
    <property type="entry name" value="HTH_XRE"/>
    <property type="match status" value="1"/>
</dbReference>
<gene>
    <name evidence="3" type="ORF">DAMO_1679</name>
</gene>
<dbReference type="GO" id="GO:0003677">
    <property type="term" value="F:DNA binding"/>
    <property type="evidence" value="ECO:0007669"/>
    <property type="project" value="UniProtKB-KW"/>
</dbReference>
<accession>D5MG56</accession>
<evidence type="ECO:0000313" key="4">
    <source>
        <dbReference type="Proteomes" id="UP000006898"/>
    </source>
</evidence>
<proteinExistence type="predicted"/>
<dbReference type="InterPro" id="IPR010982">
    <property type="entry name" value="Lambda_DNA-bd_dom_sf"/>
</dbReference>
<evidence type="ECO:0000259" key="2">
    <source>
        <dbReference type="PROSITE" id="PS50943"/>
    </source>
</evidence>
<reference evidence="3 4" key="1">
    <citation type="journal article" date="2010" name="Nature">
        <title>Nitrite-driven anaerobic methane oxidation by oxygenic bacteria.</title>
        <authorList>
            <person name="Ettwig K.F."/>
            <person name="Butler M.K."/>
            <person name="Le Paslier D."/>
            <person name="Pelletier E."/>
            <person name="Mangenot S."/>
            <person name="Kuypers M.M.M."/>
            <person name="Schreiber F."/>
            <person name="Dutilh B.E."/>
            <person name="Zedelius J."/>
            <person name="de Beer D."/>
            <person name="Gloerich J."/>
            <person name="Wessels H.J.C.T."/>
            <person name="van Allen T."/>
            <person name="Luesken F."/>
            <person name="Wu M."/>
            <person name="van de Pas-Schoonen K.T."/>
            <person name="Op den Camp H.J.M."/>
            <person name="Janssen-Megens E.M."/>
            <person name="Francoijs K-J."/>
            <person name="Stunnenberg H."/>
            <person name="Weissenbach J."/>
            <person name="Jetten M.S.M."/>
            <person name="Strous M."/>
        </authorList>
    </citation>
    <scope>NUCLEOTIDE SEQUENCE [LARGE SCALE GENOMIC DNA]</scope>
</reference>
<dbReference type="NCBIfam" id="TIGR02607">
    <property type="entry name" value="antidote_HigA"/>
    <property type="match status" value="1"/>
</dbReference>
<dbReference type="PATRIC" id="fig|671143.5.peg.1481"/>
<evidence type="ECO:0000313" key="3">
    <source>
        <dbReference type="EMBL" id="CBE68737.1"/>
    </source>
</evidence>
<keyword evidence="1" id="KW-0238">DNA-binding</keyword>
<dbReference type="AlphaFoldDB" id="D5MG56"/>
<dbReference type="KEGG" id="mox:DAMO_1679"/>
<dbReference type="SUPFAM" id="SSF47413">
    <property type="entry name" value="lambda repressor-like DNA-binding domains"/>
    <property type="match status" value="1"/>
</dbReference>
<evidence type="ECO:0000256" key="1">
    <source>
        <dbReference type="ARBA" id="ARBA00023125"/>
    </source>
</evidence>
<organism evidence="3 4">
    <name type="scientific">Methylomirabilis oxygeniifera</name>
    <dbReference type="NCBI Taxonomy" id="671143"/>
    <lineage>
        <taxon>Bacteria</taxon>
        <taxon>Candidatus Methylomirabilota</taxon>
        <taxon>Candidatus Methylomirabilia</taxon>
        <taxon>Candidatus Methylomirabilales</taxon>
        <taxon>Candidatus Methylomirabilaceae</taxon>
        <taxon>Candidatus Methylomirabilis</taxon>
    </lineage>
</organism>
<dbReference type="PROSITE" id="PS50943">
    <property type="entry name" value="HTH_CROC1"/>
    <property type="match status" value="1"/>
</dbReference>
<dbReference type="Proteomes" id="UP000006898">
    <property type="component" value="Chromosome"/>
</dbReference>
<feature type="domain" description="HTH cro/C1-type" evidence="2">
    <location>
        <begin position="20"/>
        <end position="68"/>
    </location>
</feature>
<dbReference type="Gene3D" id="1.10.260.40">
    <property type="entry name" value="lambda repressor-like DNA-binding domains"/>
    <property type="match status" value="1"/>
</dbReference>
<dbReference type="CDD" id="cd00093">
    <property type="entry name" value="HTH_XRE"/>
    <property type="match status" value="1"/>
</dbReference>
<dbReference type="eggNOG" id="COG3093">
    <property type="taxonomic scope" value="Bacteria"/>
</dbReference>
<dbReference type="PANTHER" id="PTHR36924:SF1">
    <property type="entry name" value="ANTITOXIN HIGA-1"/>
    <property type="match status" value="1"/>
</dbReference>
<dbReference type="HOGENOM" id="CLU_140230_2_2_0"/>
<dbReference type="InterPro" id="IPR013430">
    <property type="entry name" value="Toxin_antidote_HigA"/>
</dbReference>
<dbReference type="Pfam" id="PF01381">
    <property type="entry name" value="HTH_3"/>
    <property type="match status" value="1"/>
</dbReference>
<dbReference type="InterPro" id="IPR001387">
    <property type="entry name" value="Cro/C1-type_HTH"/>
</dbReference>
<protein>
    <submittedName>
        <fullName evidence="3">Plasmid maintenance system antidote protein</fullName>
    </submittedName>
</protein>
<dbReference type="PANTHER" id="PTHR36924">
    <property type="entry name" value="ANTITOXIN HIGA-1"/>
    <property type="match status" value="1"/>
</dbReference>
<dbReference type="STRING" id="671143.DAMO_1679"/>
<name>D5MG56_METO1</name>
<dbReference type="EMBL" id="FP565575">
    <property type="protein sequence ID" value="CBE68737.1"/>
    <property type="molecule type" value="Genomic_DNA"/>
</dbReference>
<sequence length="99" mass="10598">MAMKNPPHPGEIIREDVLGALGLSVTKAAEILGVRRATLSDVTNGKAAVSAEMALRLEKAFGVNMDLLLNMQAGYDAAQARMRSNRIRVKRFHPIGAGA</sequence>